<gene>
    <name evidence="1" type="ORF">BDK88_3462</name>
</gene>
<reference evidence="1 2" key="1">
    <citation type="submission" date="2019-02" db="EMBL/GenBank/DDBJ databases">
        <title>Genomic Encyclopedia of Archaeal and Bacterial Type Strains, Phase II (KMG-II): from individual species to whole genera.</title>
        <authorList>
            <person name="Goeker M."/>
        </authorList>
    </citation>
    <scope>NUCLEOTIDE SEQUENCE [LARGE SCALE GENOMIC DNA]</scope>
    <source>
        <strain evidence="1 2">DSM 18328</strain>
    </source>
</reference>
<evidence type="ECO:0000313" key="2">
    <source>
        <dbReference type="Proteomes" id="UP000291097"/>
    </source>
</evidence>
<name>A0A482Y639_9EURY</name>
<organism evidence="1 2">
    <name type="scientific">Natrinema hispanicum</name>
    <dbReference type="NCBI Taxonomy" id="392421"/>
    <lineage>
        <taxon>Archaea</taxon>
        <taxon>Methanobacteriati</taxon>
        <taxon>Methanobacteriota</taxon>
        <taxon>Stenosarchaea group</taxon>
        <taxon>Halobacteria</taxon>
        <taxon>Halobacteriales</taxon>
        <taxon>Natrialbaceae</taxon>
        <taxon>Natrinema</taxon>
    </lineage>
</organism>
<accession>A0A482Y639</accession>
<dbReference type="Proteomes" id="UP000291097">
    <property type="component" value="Unassembled WGS sequence"/>
</dbReference>
<dbReference type="EMBL" id="SHMP01000007">
    <property type="protein sequence ID" value="RZV06461.1"/>
    <property type="molecule type" value="Genomic_DNA"/>
</dbReference>
<proteinExistence type="predicted"/>
<evidence type="ECO:0000313" key="1">
    <source>
        <dbReference type="EMBL" id="RZV06461.1"/>
    </source>
</evidence>
<comment type="caution">
    <text evidence="1">The sequence shown here is derived from an EMBL/GenBank/DDBJ whole genome shotgun (WGS) entry which is preliminary data.</text>
</comment>
<protein>
    <submittedName>
        <fullName evidence="1">Uncharacterized protein</fullName>
    </submittedName>
</protein>
<sequence>MTRSNGKQRIHLSTEPLTGWVNVEITEKRRTTEWIDQMVELADVHYPDAVMIVKTFVGHVRSPGDG</sequence>
<dbReference type="AlphaFoldDB" id="A0A482Y639"/>